<dbReference type="SMART" id="SM00184">
    <property type="entry name" value="RING"/>
    <property type="match status" value="1"/>
</dbReference>
<feature type="region of interest" description="Disordered" evidence="9">
    <location>
        <begin position="477"/>
        <end position="548"/>
    </location>
</feature>
<dbReference type="InterPro" id="IPR052249">
    <property type="entry name" value="Roquin_domain"/>
</dbReference>
<dbReference type="AlphaFoldDB" id="A0A1A9ZG29"/>
<keyword evidence="13" id="KW-1185">Reference proteome</keyword>
<feature type="zinc finger region" description="C3H1-type" evidence="8">
    <location>
        <begin position="444"/>
        <end position="472"/>
    </location>
</feature>
<dbReference type="VEuPathDB" id="VectorBase:GPAI013485"/>
<dbReference type="PROSITE" id="PS50089">
    <property type="entry name" value="ZF_RING_2"/>
    <property type="match status" value="1"/>
</dbReference>
<dbReference type="GO" id="GO:0008270">
    <property type="term" value="F:zinc ion binding"/>
    <property type="evidence" value="ECO:0007669"/>
    <property type="project" value="UniProtKB-KW"/>
</dbReference>
<keyword evidence="6 8" id="KW-0863">Zinc-finger</keyword>
<dbReference type="PROSITE" id="PS50103">
    <property type="entry name" value="ZF_C3H1"/>
    <property type="match status" value="1"/>
</dbReference>
<feature type="compositionally biased region" description="Low complexity" evidence="9">
    <location>
        <begin position="1135"/>
        <end position="1171"/>
    </location>
</feature>
<proteinExistence type="predicted"/>
<evidence type="ECO:0000256" key="2">
    <source>
        <dbReference type="ARBA" id="ARBA00004201"/>
    </source>
</evidence>
<organism evidence="12 13">
    <name type="scientific">Glossina pallidipes</name>
    <name type="common">Tsetse fly</name>
    <dbReference type="NCBI Taxonomy" id="7398"/>
    <lineage>
        <taxon>Eukaryota</taxon>
        <taxon>Metazoa</taxon>
        <taxon>Ecdysozoa</taxon>
        <taxon>Arthropoda</taxon>
        <taxon>Hexapoda</taxon>
        <taxon>Insecta</taxon>
        <taxon>Pterygota</taxon>
        <taxon>Neoptera</taxon>
        <taxon>Endopterygota</taxon>
        <taxon>Diptera</taxon>
        <taxon>Brachycera</taxon>
        <taxon>Muscomorpha</taxon>
        <taxon>Hippoboscoidea</taxon>
        <taxon>Glossinidae</taxon>
        <taxon>Glossina</taxon>
    </lineage>
</organism>
<dbReference type="FunFam" id="3.30.40.10:FF:000047">
    <property type="entry name" value="Roquin-2 isoform 1"/>
    <property type="match status" value="1"/>
</dbReference>
<evidence type="ECO:0000256" key="3">
    <source>
        <dbReference type="ARBA" id="ARBA00012483"/>
    </source>
</evidence>
<dbReference type="PANTHER" id="PTHR13139">
    <property type="entry name" value="RING FINGER AND CCCH-TYPE ZINC FINGER DOMAIN-CONTAINING PROTEIN"/>
    <property type="match status" value="1"/>
</dbReference>
<dbReference type="InterPro" id="IPR041523">
    <property type="entry name" value="ROQ_II"/>
</dbReference>
<dbReference type="Pfam" id="PF18386">
    <property type="entry name" value="ROQ_II"/>
    <property type="match status" value="1"/>
</dbReference>
<dbReference type="Pfam" id="PF14634">
    <property type="entry name" value="zf-RING_5"/>
    <property type="match status" value="1"/>
</dbReference>
<evidence type="ECO:0000313" key="13">
    <source>
        <dbReference type="Proteomes" id="UP000092445"/>
    </source>
</evidence>
<evidence type="ECO:0000259" key="11">
    <source>
        <dbReference type="PROSITE" id="PS50103"/>
    </source>
</evidence>
<dbReference type="SUPFAM" id="SSF90229">
    <property type="entry name" value="CCCH zinc finger"/>
    <property type="match status" value="1"/>
</dbReference>
<sequence>MPFQAPSWTEFYTCPICGNEFSVNQRQPVSLGCGHTICRVCLATVYNRQCPFDQTSITTDVDNLPINNALLQLLDTGNSKKVGNDNDCSVNTKLTSNNNNNENNNGDGNTVLCDKHMPLSVRKLSLEDLKCYKSAQKCIEELAQYLKSFVANSGSLLTRPMLRKLVTLVNCQLMEEEGRTRAVRTARLLGERTVTELLLQHQNPQQLSLYLWAAVRSRGCQFLGPAMQEEVLKLVLQALENGSALSRKVLVMYVVQRLVENFLPASKTSIGHVVQLLYRASCFKVSKREGDSSLMQLKEEFRNYEALRREHDAQIVQIATEAGLRIAPDQWSSLLYGNTAHKSHMQSICDTLQSPSSFAQSVQELVLALQRTGDPTNLFSLRPHLKHLTGIDPSLESPPPSWQDVENALDAVRHVVLGLVKFVQFHSNRKAQDYSVTSANANGKYKISLCRDLTKKRVCPRGPNCTFAHSTEERQRYRAKNRRNASGKNVCRIPASASQSTENTDKEFQQQSQQSKRIASPSQAQSPHISSLPQIQISSEPSSSPIKLKNSSLHQFTVNDNAACMVRNSGVEGAFGDSATHSPLSMQSSLNVLHPTPLPPSVAMPPVQTFENVPFGPLNHAGKLVRMPPTSMNVSPNIRSPNNRGQAQSGMHSVRPMLNASTNMATTVNPPNIQSTNPNKSLGSPLNKKSLFSNPIAADFYAVGPIGLKAHSPSLFKSASIDSNAAAALNSPLGGDFPLGFVKSKLKPSVPPTSTPLWNTQQQCTPLLNPHELIQSSNSQNSNQHHLIFMPPSTDIPLVFEKNSSGLLSDNFIFNSGFCSNNNNDNSPKLDFMDHTGNSLNENLLPSTGQNILWSPCNNNNNNNSLMGATSMLNSGPAAGINDSNVVNIETATPSLFRDRDSFVRSDSILDDDASTYDVPATTAGSKYGPICPMYKGFTPSPGPSSYINNAFNDNWDKTSQNATINMAESNFSMFSTDNENTLAMSMQKHLAQPMTDSPNSVPHPHSTFDNFNSMQAALSKLSLNFNSNVLPANAVNVNDLTVGGNLNNFKFDLNPLSNILGSKSFSADLEKTSVGNGDHIWNNSNNSKQSTMSLNLNNFWGDDISYSKSSNLSTATISQATSFIDDRHHRQLNQQQQQKQHIQQQQQQQQQHIQQQKQQQQQHIQQPQQQEPHHRTTQQMEENYDRTIMRDSELDARITEIVEKIWPCADDNVTKID</sequence>
<dbReference type="InterPro" id="IPR017907">
    <property type="entry name" value="Znf_RING_CS"/>
</dbReference>
<keyword evidence="7 8" id="KW-0862">Zinc</keyword>
<dbReference type="PANTHER" id="PTHR13139:SF54">
    <property type="entry name" value="RING-TYPE E3 UBIQUITIN TRANSFERASE"/>
    <property type="match status" value="1"/>
</dbReference>
<dbReference type="InterPro" id="IPR013083">
    <property type="entry name" value="Znf_RING/FYVE/PHD"/>
</dbReference>
<evidence type="ECO:0000256" key="8">
    <source>
        <dbReference type="PROSITE-ProRule" id="PRU00723"/>
    </source>
</evidence>
<feature type="domain" description="RING-type" evidence="10">
    <location>
        <begin position="14"/>
        <end position="54"/>
    </location>
</feature>
<dbReference type="PROSITE" id="PS00518">
    <property type="entry name" value="ZF_RING_1"/>
    <property type="match status" value="1"/>
</dbReference>
<evidence type="ECO:0000256" key="6">
    <source>
        <dbReference type="ARBA" id="ARBA00022771"/>
    </source>
</evidence>
<feature type="domain" description="C3H1-type" evidence="11">
    <location>
        <begin position="444"/>
        <end position="472"/>
    </location>
</feature>
<comment type="subcellular location">
    <subcellularLocation>
        <location evidence="2">Cytoplasm</location>
        <location evidence="2">P-body</location>
    </subcellularLocation>
</comment>
<evidence type="ECO:0000313" key="12">
    <source>
        <dbReference type="EnsemblMetazoa" id="GPAI013485-PA"/>
    </source>
</evidence>
<name>A0A1A9ZG29_GLOPL</name>
<dbReference type="GO" id="GO:0003729">
    <property type="term" value="F:mRNA binding"/>
    <property type="evidence" value="ECO:0007669"/>
    <property type="project" value="TreeGrafter"/>
</dbReference>
<dbReference type="SUPFAM" id="SSF57850">
    <property type="entry name" value="RING/U-box"/>
    <property type="match status" value="1"/>
</dbReference>
<dbReference type="Pfam" id="PF00642">
    <property type="entry name" value="zf-CCCH"/>
    <property type="match status" value="1"/>
</dbReference>
<dbReference type="STRING" id="7398.A0A1A9ZG29"/>
<evidence type="ECO:0000256" key="9">
    <source>
        <dbReference type="SAM" id="MobiDB-lite"/>
    </source>
</evidence>
<evidence type="ECO:0000256" key="1">
    <source>
        <dbReference type="ARBA" id="ARBA00000900"/>
    </source>
</evidence>
<evidence type="ECO:0000256" key="4">
    <source>
        <dbReference type="ARBA" id="ARBA00022679"/>
    </source>
</evidence>
<dbReference type="Gene3D" id="3.30.40.10">
    <property type="entry name" value="Zinc/RING finger domain, C3HC4 (zinc finger)"/>
    <property type="match status" value="1"/>
</dbReference>
<dbReference type="Pfam" id="PF21206">
    <property type="entry name" value="Roquin_1_2-like_ROQ"/>
    <property type="match status" value="1"/>
</dbReference>
<dbReference type="InterPro" id="IPR036855">
    <property type="entry name" value="Znf_CCCH_sf"/>
</dbReference>
<protein>
    <recommendedName>
        <fullName evidence="3">RING-type E3 ubiquitin transferase</fullName>
        <ecNumber evidence="3">2.3.2.27</ecNumber>
    </recommendedName>
</protein>
<dbReference type="GO" id="GO:0061630">
    <property type="term" value="F:ubiquitin protein ligase activity"/>
    <property type="evidence" value="ECO:0007669"/>
    <property type="project" value="UniProtKB-EC"/>
</dbReference>
<evidence type="ECO:0000256" key="7">
    <source>
        <dbReference type="ARBA" id="ARBA00022833"/>
    </source>
</evidence>
<evidence type="ECO:0000256" key="5">
    <source>
        <dbReference type="ARBA" id="ARBA00022723"/>
    </source>
</evidence>
<dbReference type="InterPro" id="IPR000571">
    <property type="entry name" value="Znf_CCCH"/>
</dbReference>
<feature type="compositionally biased region" description="Polar residues" evidence="9">
    <location>
        <begin position="509"/>
        <end position="524"/>
    </location>
</feature>
<dbReference type="InterPro" id="IPR001841">
    <property type="entry name" value="Znf_RING"/>
</dbReference>
<dbReference type="GO" id="GO:0010494">
    <property type="term" value="C:cytoplasmic stress granule"/>
    <property type="evidence" value="ECO:0007669"/>
    <property type="project" value="TreeGrafter"/>
</dbReference>
<dbReference type="GO" id="GO:0000288">
    <property type="term" value="P:nuclear-transcribed mRNA catabolic process, deadenylation-dependent decay"/>
    <property type="evidence" value="ECO:0007669"/>
    <property type="project" value="TreeGrafter"/>
</dbReference>
<dbReference type="Gene3D" id="1.20.120.1790">
    <property type="match status" value="1"/>
</dbReference>
<dbReference type="Proteomes" id="UP000092445">
    <property type="component" value="Unassembled WGS sequence"/>
</dbReference>
<dbReference type="EnsemblMetazoa" id="GPAI013485-RA">
    <property type="protein sequence ID" value="GPAI013485-PA"/>
    <property type="gene ID" value="GPAI013485"/>
</dbReference>
<dbReference type="GO" id="GO:0000932">
    <property type="term" value="C:P-body"/>
    <property type="evidence" value="ECO:0007669"/>
    <property type="project" value="UniProtKB-SubCell"/>
</dbReference>
<dbReference type="EC" id="2.3.2.27" evidence="3"/>
<dbReference type="GO" id="GO:0000209">
    <property type="term" value="P:protein polyubiquitination"/>
    <property type="evidence" value="ECO:0007669"/>
    <property type="project" value="TreeGrafter"/>
</dbReference>
<dbReference type="GO" id="GO:0003725">
    <property type="term" value="F:double-stranded RNA binding"/>
    <property type="evidence" value="ECO:0007669"/>
    <property type="project" value="TreeGrafter"/>
</dbReference>
<reference evidence="12" key="2">
    <citation type="submission" date="2020-05" db="UniProtKB">
        <authorList>
            <consortium name="EnsemblMetazoa"/>
        </authorList>
    </citation>
    <scope>IDENTIFICATION</scope>
    <source>
        <strain evidence="12">IAEA</strain>
    </source>
</reference>
<feature type="compositionally biased region" description="Low complexity" evidence="9">
    <location>
        <begin position="525"/>
        <end position="546"/>
    </location>
</feature>
<dbReference type="Gene3D" id="4.10.1000.10">
    <property type="entry name" value="Zinc finger, CCCH-type"/>
    <property type="match status" value="1"/>
</dbReference>
<dbReference type="GO" id="GO:0006511">
    <property type="term" value="P:ubiquitin-dependent protein catabolic process"/>
    <property type="evidence" value="ECO:0007669"/>
    <property type="project" value="TreeGrafter"/>
</dbReference>
<keyword evidence="5 8" id="KW-0479">Metal-binding</keyword>
<keyword evidence="4" id="KW-0808">Transferase</keyword>
<reference evidence="13" key="1">
    <citation type="submission" date="2014-03" db="EMBL/GenBank/DDBJ databases">
        <authorList>
            <person name="Aksoy S."/>
            <person name="Warren W."/>
            <person name="Wilson R.K."/>
        </authorList>
    </citation>
    <scope>NUCLEOTIDE SEQUENCE [LARGE SCALE GENOMIC DNA]</scope>
    <source>
        <strain evidence="13">IAEA</strain>
    </source>
</reference>
<accession>A0A1A9ZG29</accession>
<evidence type="ECO:0000259" key="10">
    <source>
        <dbReference type="PROSITE" id="PS50089"/>
    </source>
</evidence>
<feature type="region of interest" description="Disordered" evidence="9">
    <location>
        <begin position="1131"/>
        <end position="1189"/>
    </location>
</feature>
<dbReference type="InterPro" id="IPR048575">
    <property type="entry name" value="Roquin_1_2-like_ROQ"/>
</dbReference>
<dbReference type="GO" id="GO:0035613">
    <property type="term" value="F:RNA stem-loop binding"/>
    <property type="evidence" value="ECO:0007669"/>
    <property type="project" value="TreeGrafter"/>
</dbReference>
<comment type="catalytic activity">
    <reaction evidence="1">
        <text>S-ubiquitinyl-[E2 ubiquitin-conjugating enzyme]-L-cysteine + [acceptor protein]-L-lysine = [E2 ubiquitin-conjugating enzyme]-L-cysteine + N(6)-ubiquitinyl-[acceptor protein]-L-lysine.</text>
        <dbReference type="EC" id="2.3.2.27"/>
    </reaction>
</comment>